<dbReference type="AlphaFoldDB" id="A0A9P0H274"/>
<gene>
    <name evidence="3" type="ORF">NEZAVI_LOCUS5115</name>
</gene>
<feature type="compositionally biased region" description="Polar residues" evidence="1">
    <location>
        <begin position="361"/>
        <end position="371"/>
    </location>
</feature>
<keyword evidence="4" id="KW-1185">Reference proteome</keyword>
<dbReference type="PROSITE" id="PS50829">
    <property type="entry name" value="GYF"/>
    <property type="match status" value="1"/>
</dbReference>
<dbReference type="CDD" id="cd00072">
    <property type="entry name" value="GYF"/>
    <property type="match status" value="1"/>
</dbReference>
<proteinExistence type="predicted"/>
<dbReference type="PANTHER" id="PTHR14445">
    <property type="entry name" value="GRB10 INTERACTING GYF PROTEIN"/>
    <property type="match status" value="1"/>
</dbReference>
<dbReference type="InterPro" id="IPR051640">
    <property type="entry name" value="GRB10-interact_GYF"/>
</dbReference>
<accession>A0A9P0H274</accession>
<organism evidence="3 4">
    <name type="scientific">Nezara viridula</name>
    <name type="common">Southern green stink bug</name>
    <name type="synonym">Cimex viridulus</name>
    <dbReference type="NCBI Taxonomy" id="85310"/>
    <lineage>
        <taxon>Eukaryota</taxon>
        <taxon>Metazoa</taxon>
        <taxon>Ecdysozoa</taxon>
        <taxon>Arthropoda</taxon>
        <taxon>Hexapoda</taxon>
        <taxon>Insecta</taxon>
        <taxon>Pterygota</taxon>
        <taxon>Neoptera</taxon>
        <taxon>Paraneoptera</taxon>
        <taxon>Hemiptera</taxon>
        <taxon>Heteroptera</taxon>
        <taxon>Panheteroptera</taxon>
        <taxon>Pentatomomorpha</taxon>
        <taxon>Pentatomoidea</taxon>
        <taxon>Pentatomidae</taxon>
        <taxon>Pentatominae</taxon>
        <taxon>Nezara</taxon>
    </lineage>
</organism>
<reference evidence="3" key="1">
    <citation type="submission" date="2022-01" db="EMBL/GenBank/DDBJ databases">
        <authorList>
            <person name="King R."/>
        </authorList>
    </citation>
    <scope>NUCLEOTIDE SEQUENCE</scope>
</reference>
<feature type="compositionally biased region" description="Basic and acidic residues" evidence="1">
    <location>
        <begin position="225"/>
        <end position="235"/>
    </location>
</feature>
<dbReference type="EMBL" id="OV725079">
    <property type="protein sequence ID" value="CAH1394663.1"/>
    <property type="molecule type" value="Genomic_DNA"/>
</dbReference>
<dbReference type="Gene3D" id="3.30.1490.40">
    <property type="match status" value="1"/>
</dbReference>
<feature type="compositionally biased region" description="Gly residues" evidence="1">
    <location>
        <begin position="98"/>
        <end position="115"/>
    </location>
</feature>
<dbReference type="InterPro" id="IPR003169">
    <property type="entry name" value="GYF"/>
</dbReference>
<evidence type="ECO:0000313" key="4">
    <source>
        <dbReference type="Proteomes" id="UP001152798"/>
    </source>
</evidence>
<feature type="compositionally biased region" description="Basic and acidic residues" evidence="1">
    <location>
        <begin position="138"/>
        <end position="171"/>
    </location>
</feature>
<feature type="compositionally biased region" description="Basic and acidic residues" evidence="1">
    <location>
        <begin position="250"/>
        <end position="281"/>
    </location>
</feature>
<feature type="compositionally biased region" description="Polar residues" evidence="1">
    <location>
        <begin position="189"/>
        <end position="203"/>
    </location>
</feature>
<feature type="domain" description="GYF" evidence="2">
    <location>
        <begin position="464"/>
        <end position="512"/>
    </location>
</feature>
<sequence>MTESMKFGPEWLRALSSQQPARYQLAEFRYGREEMLALFSANLPPPESLKNLHGLYVEKAQPPLALNTMSDEETRMWNRGINSDAVLRSVGKGERGGGLRGSGGGGAGGRGGRGRGAFYRGGTERYEEGGDAPFARQRPFDRSQSERGRDSWSERNGGEGRGGGREREPNWRRGQRSGGGGDEDDWRPYSSSNKWNVSGGRSNNWREEDSYDMNQSHSGKNSNHHLPEWATEKNSEGGGTFDSSGAFHGPSEHSEEEEPKKNENRISGKEKDRERDKEKGSSNKNEILLMRERNEKKVEAKESPKESKSPDKEENGIQKPETTPPRVESPKRAPLISQQHPQTTNSLPSPQQSQSTPPLHSIQQHQQSNRAVKTPSPPLQTAVPTPSPAERKSPPQQPVQIIQQPPQPQPVVHEHKSPPHHIHQPPPPIHQPSLEHQEDVLSNMTDDLAADLVAKLMEDEEKQDKQWFYRDPQGEVQGPFTCTEMAEWFQSGYFTLNLLVRRACDPNYAPLGELIKLWGCIPFLPEFHPLIHYVSGFVFDEAL</sequence>
<evidence type="ECO:0000313" key="3">
    <source>
        <dbReference type="EMBL" id="CAH1394663.1"/>
    </source>
</evidence>
<dbReference type="GO" id="GO:0005829">
    <property type="term" value="C:cytosol"/>
    <property type="evidence" value="ECO:0007669"/>
    <property type="project" value="TreeGrafter"/>
</dbReference>
<feature type="compositionally biased region" description="Basic and acidic residues" evidence="1">
    <location>
        <begin position="289"/>
        <end position="316"/>
    </location>
</feature>
<feature type="compositionally biased region" description="Low complexity" evidence="1">
    <location>
        <begin position="341"/>
        <end position="359"/>
    </location>
</feature>
<feature type="compositionally biased region" description="Polar residues" evidence="1">
    <location>
        <begin position="212"/>
        <end position="221"/>
    </location>
</feature>
<dbReference type="Pfam" id="PF02213">
    <property type="entry name" value="GYF"/>
    <property type="match status" value="1"/>
</dbReference>
<name>A0A9P0H274_NEZVI</name>
<dbReference type="SUPFAM" id="SSF55277">
    <property type="entry name" value="GYF domain"/>
    <property type="match status" value="1"/>
</dbReference>
<feature type="region of interest" description="Disordered" evidence="1">
    <location>
        <begin position="88"/>
        <end position="433"/>
    </location>
</feature>
<evidence type="ECO:0000256" key="1">
    <source>
        <dbReference type="SAM" id="MobiDB-lite"/>
    </source>
</evidence>
<dbReference type="InterPro" id="IPR035445">
    <property type="entry name" value="GYF-like_dom_sf"/>
</dbReference>
<protein>
    <recommendedName>
        <fullName evidence="2">GYF domain-containing protein</fullName>
    </recommendedName>
</protein>
<evidence type="ECO:0000259" key="2">
    <source>
        <dbReference type="PROSITE" id="PS50829"/>
    </source>
</evidence>
<dbReference type="PANTHER" id="PTHR14445:SF36">
    <property type="entry name" value="FI03272P-RELATED"/>
    <property type="match status" value="1"/>
</dbReference>
<dbReference type="SMART" id="SM00444">
    <property type="entry name" value="GYF"/>
    <property type="match status" value="1"/>
</dbReference>
<dbReference type="Proteomes" id="UP001152798">
    <property type="component" value="Chromosome 3"/>
</dbReference>